<name>A0A0D0RY17_PSEFL</name>
<evidence type="ECO:0000256" key="1">
    <source>
        <dbReference type="SAM" id="MobiDB-lite"/>
    </source>
</evidence>
<dbReference type="AlphaFoldDB" id="A0A0D0RY17"/>
<accession>A0A0D0RY17</accession>
<dbReference type="PATRIC" id="fig|294.125.peg.5717"/>
<dbReference type="RefSeq" id="WP_043051698.1">
    <property type="nucleotide sequence ID" value="NZ_JXCQ01000117.1"/>
</dbReference>
<protein>
    <submittedName>
        <fullName evidence="2">Uncharacterized protein</fullName>
    </submittedName>
</protein>
<evidence type="ECO:0000313" key="3">
    <source>
        <dbReference type="Proteomes" id="UP000032210"/>
    </source>
</evidence>
<evidence type="ECO:0000313" key="2">
    <source>
        <dbReference type="EMBL" id="KIR15013.1"/>
    </source>
</evidence>
<dbReference type="Proteomes" id="UP000032210">
    <property type="component" value="Unassembled WGS sequence"/>
</dbReference>
<feature type="region of interest" description="Disordered" evidence="1">
    <location>
        <begin position="98"/>
        <end position="124"/>
    </location>
</feature>
<reference evidence="2 3" key="1">
    <citation type="submission" date="2015-01" db="EMBL/GenBank/DDBJ databases">
        <title>Genome sequence of the beneficial rhizobacterium Pseudomonas fluorescens 2-79.</title>
        <authorList>
            <person name="Thuermer A."/>
            <person name="Daniel R."/>
        </authorList>
    </citation>
    <scope>NUCLEOTIDE SEQUENCE [LARGE SCALE GENOMIC DNA]</scope>
    <source>
        <strain evidence="2 3">2-79</strain>
    </source>
</reference>
<sequence>MTYPLQGNYDGGAGNVYRLVVKDFNEPSGSFNGDFHDTRTNKWETLKGTYHFNRDERQETVLEFQTETGSWRWEADFVDKTPSFKKWVAHFTPATSTVKEPTEFIKESDTPRPRPTADEVQLEP</sequence>
<gene>
    <name evidence="2" type="ORF">PFLU3_55570</name>
</gene>
<feature type="compositionally biased region" description="Basic and acidic residues" evidence="1">
    <location>
        <begin position="100"/>
        <end position="117"/>
    </location>
</feature>
<dbReference type="EMBL" id="JXCQ01000117">
    <property type="protein sequence ID" value="KIR15013.1"/>
    <property type="molecule type" value="Genomic_DNA"/>
</dbReference>
<proteinExistence type="predicted"/>
<comment type="caution">
    <text evidence="2">The sequence shown here is derived from an EMBL/GenBank/DDBJ whole genome shotgun (WGS) entry which is preliminary data.</text>
</comment>
<organism evidence="2 3">
    <name type="scientific">Pseudomonas fluorescens</name>
    <dbReference type="NCBI Taxonomy" id="294"/>
    <lineage>
        <taxon>Bacteria</taxon>
        <taxon>Pseudomonadati</taxon>
        <taxon>Pseudomonadota</taxon>
        <taxon>Gammaproteobacteria</taxon>
        <taxon>Pseudomonadales</taxon>
        <taxon>Pseudomonadaceae</taxon>
        <taxon>Pseudomonas</taxon>
    </lineage>
</organism>